<accession>A0A371EE40</accession>
<feature type="compositionally biased region" description="Acidic residues" evidence="1">
    <location>
        <begin position="70"/>
        <end position="85"/>
    </location>
</feature>
<keyword evidence="2" id="KW-0472">Membrane</keyword>
<evidence type="ECO:0000313" key="4">
    <source>
        <dbReference type="Proteomes" id="UP000257109"/>
    </source>
</evidence>
<evidence type="ECO:0000256" key="1">
    <source>
        <dbReference type="SAM" id="MobiDB-lite"/>
    </source>
</evidence>
<dbReference type="PANTHER" id="PTHR36715">
    <property type="entry name" value="BNAANNG41370D PROTEIN"/>
    <property type="match status" value="1"/>
</dbReference>
<name>A0A371EE40_MUCPR</name>
<dbReference type="Proteomes" id="UP000257109">
    <property type="component" value="Unassembled WGS sequence"/>
</dbReference>
<keyword evidence="2" id="KW-0812">Transmembrane</keyword>
<keyword evidence="4" id="KW-1185">Reference proteome</keyword>
<evidence type="ECO:0000313" key="3">
    <source>
        <dbReference type="EMBL" id="RDX64318.1"/>
    </source>
</evidence>
<keyword evidence="2" id="KW-1133">Transmembrane helix</keyword>
<dbReference type="AlphaFoldDB" id="A0A371EE40"/>
<organism evidence="3 4">
    <name type="scientific">Mucuna pruriens</name>
    <name type="common">Velvet bean</name>
    <name type="synonym">Dolichos pruriens</name>
    <dbReference type="NCBI Taxonomy" id="157652"/>
    <lineage>
        <taxon>Eukaryota</taxon>
        <taxon>Viridiplantae</taxon>
        <taxon>Streptophyta</taxon>
        <taxon>Embryophyta</taxon>
        <taxon>Tracheophyta</taxon>
        <taxon>Spermatophyta</taxon>
        <taxon>Magnoliopsida</taxon>
        <taxon>eudicotyledons</taxon>
        <taxon>Gunneridae</taxon>
        <taxon>Pentapetalae</taxon>
        <taxon>rosids</taxon>
        <taxon>fabids</taxon>
        <taxon>Fabales</taxon>
        <taxon>Fabaceae</taxon>
        <taxon>Papilionoideae</taxon>
        <taxon>50 kb inversion clade</taxon>
        <taxon>NPAAA clade</taxon>
        <taxon>indigoferoid/millettioid clade</taxon>
        <taxon>Phaseoleae</taxon>
        <taxon>Mucuna</taxon>
    </lineage>
</organism>
<feature type="region of interest" description="Disordered" evidence="1">
    <location>
        <begin position="70"/>
        <end position="90"/>
    </location>
</feature>
<feature type="non-terminal residue" evidence="3">
    <location>
        <position position="1"/>
    </location>
</feature>
<proteinExistence type="predicted"/>
<sequence>MLTLFVQRQNPFFLSQLQPCSLAYTLCKWGAFILTLLATVLIIRFRQNAPSIPLIISDYDYSDIDDDDEISSTSEFEDDDEEEKEEDRTGEYFRVSSSSIGDFLSLSEIANSKSVVKLWDTIGFGLGFGFDHSSSSSDGSVVSIYGGNEDHGLCPTPAVVVSAGENASGNLAVSVWDARLHRRVPAVVAEWGPSPGKTVGVESGGIHKVYVRDDGRYGWMVGDMRNTRSPLENVTESHLDLWWPNSFVMKI</sequence>
<comment type="caution">
    <text evidence="3">The sequence shown here is derived from an EMBL/GenBank/DDBJ whole genome shotgun (WGS) entry which is preliminary data.</text>
</comment>
<gene>
    <name evidence="3" type="ORF">CR513_57140</name>
</gene>
<dbReference type="EMBL" id="QJKJ01014442">
    <property type="protein sequence ID" value="RDX64318.1"/>
    <property type="molecule type" value="Genomic_DNA"/>
</dbReference>
<feature type="transmembrane region" description="Helical" evidence="2">
    <location>
        <begin position="22"/>
        <end position="43"/>
    </location>
</feature>
<evidence type="ECO:0000256" key="2">
    <source>
        <dbReference type="SAM" id="Phobius"/>
    </source>
</evidence>
<protein>
    <submittedName>
        <fullName evidence="3">Uncharacterized protein</fullName>
    </submittedName>
</protein>
<reference evidence="3" key="1">
    <citation type="submission" date="2018-05" db="EMBL/GenBank/DDBJ databases">
        <title>Draft genome of Mucuna pruriens seed.</title>
        <authorList>
            <person name="Nnadi N.E."/>
            <person name="Vos R."/>
            <person name="Hasami M.H."/>
            <person name="Devisetty U.K."/>
            <person name="Aguiy J.C."/>
        </authorList>
    </citation>
    <scope>NUCLEOTIDE SEQUENCE [LARGE SCALE GENOMIC DNA]</scope>
    <source>
        <strain evidence="3">JCA_2017</strain>
    </source>
</reference>
<dbReference type="OrthoDB" id="1662399at2759"/>
<dbReference type="PANTHER" id="PTHR36715:SF1">
    <property type="entry name" value="PROTEIN, PUTATIVE-RELATED"/>
    <property type="match status" value="1"/>
</dbReference>